<keyword evidence="4" id="KW-1185">Reference proteome</keyword>
<evidence type="ECO:0000313" key="4">
    <source>
        <dbReference type="Proteomes" id="UP001175097"/>
    </source>
</evidence>
<dbReference type="RefSeq" id="WP_301241923.1">
    <property type="nucleotide sequence ID" value="NZ_JAROCC010000002.1"/>
</dbReference>
<dbReference type="Pfam" id="PF04264">
    <property type="entry name" value="YceI"/>
    <property type="match status" value="1"/>
</dbReference>
<dbReference type="PANTHER" id="PTHR34406:SF1">
    <property type="entry name" value="PROTEIN YCEI"/>
    <property type="match status" value="1"/>
</dbReference>
<dbReference type="Gene3D" id="2.40.128.110">
    <property type="entry name" value="Lipid/polyisoprenoid-binding, YceI-like"/>
    <property type="match status" value="1"/>
</dbReference>
<evidence type="ECO:0000313" key="3">
    <source>
        <dbReference type="EMBL" id="MDN4606369.1"/>
    </source>
</evidence>
<dbReference type="EMBL" id="JAROCC010000002">
    <property type="protein sequence ID" value="MDN4606369.1"/>
    <property type="molecule type" value="Genomic_DNA"/>
</dbReference>
<comment type="similarity">
    <text evidence="1">Belongs to the UPF0312 family.</text>
</comment>
<gene>
    <name evidence="3" type="ORF">P5G49_02630</name>
</gene>
<accession>A0ABT8JMI5</accession>
<dbReference type="SMART" id="SM00867">
    <property type="entry name" value="YceI"/>
    <property type="match status" value="1"/>
</dbReference>
<protein>
    <submittedName>
        <fullName evidence="3">YceI family protein</fullName>
    </submittedName>
</protein>
<sequence length="175" mass="18885">MATWKVDASHTSVGFSVKHMMVSKVKGSFSGVEGTIEGDIEDLTGASISFTIDASTINTNSVDRDNHLRSADFFDVENFPSITFVSTDIVKKGEGEYDITGDLTMRGVSKKVTLEAEYEGTGVNPWGVQVAAFEVEGKVSRKEFELTWNQALEAGGVLVGDDIKISIDLQANPAQ</sequence>
<reference evidence="3" key="1">
    <citation type="submission" date="2023-03" db="EMBL/GenBank/DDBJ databases">
        <title>MT1 and MT2 Draft Genomes of Novel Species.</title>
        <authorList>
            <person name="Venkateswaran K."/>
        </authorList>
    </citation>
    <scope>NUCLEOTIDE SEQUENCE</scope>
    <source>
        <strain evidence="3">F6_3S_P_2</strain>
    </source>
</reference>
<organism evidence="3 4">
    <name type="scientific">Sporosarcina highlanderae</name>
    <dbReference type="NCBI Taxonomy" id="3035916"/>
    <lineage>
        <taxon>Bacteria</taxon>
        <taxon>Bacillati</taxon>
        <taxon>Bacillota</taxon>
        <taxon>Bacilli</taxon>
        <taxon>Bacillales</taxon>
        <taxon>Caryophanaceae</taxon>
        <taxon>Sporosarcina</taxon>
    </lineage>
</organism>
<feature type="domain" description="Lipid/polyisoprenoid-binding YceI-like" evidence="2">
    <location>
        <begin position="3"/>
        <end position="172"/>
    </location>
</feature>
<dbReference type="SUPFAM" id="SSF101874">
    <property type="entry name" value="YceI-like"/>
    <property type="match status" value="1"/>
</dbReference>
<dbReference type="Proteomes" id="UP001175097">
    <property type="component" value="Unassembled WGS sequence"/>
</dbReference>
<evidence type="ECO:0000259" key="2">
    <source>
        <dbReference type="SMART" id="SM00867"/>
    </source>
</evidence>
<comment type="caution">
    <text evidence="3">The sequence shown here is derived from an EMBL/GenBank/DDBJ whole genome shotgun (WGS) entry which is preliminary data.</text>
</comment>
<dbReference type="PANTHER" id="PTHR34406">
    <property type="entry name" value="PROTEIN YCEI"/>
    <property type="match status" value="1"/>
</dbReference>
<evidence type="ECO:0000256" key="1">
    <source>
        <dbReference type="ARBA" id="ARBA00008812"/>
    </source>
</evidence>
<proteinExistence type="inferred from homology"/>
<dbReference type="InterPro" id="IPR036761">
    <property type="entry name" value="TTHA0802/YceI-like_sf"/>
</dbReference>
<name>A0ABT8JMI5_9BACL</name>
<dbReference type="InterPro" id="IPR007372">
    <property type="entry name" value="Lipid/polyisoprenoid-bd_YceI"/>
</dbReference>